<accession>A0ABC8K405</accession>
<feature type="region of interest" description="Disordered" evidence="1">
    <location>
        <begin position="1"/>
        <end position="67"/>
    </location>
</feature>
<gene>
    <name evidence="2" type="ORF">ERUC_LOCUS15950</name>
</gene>
<evidence type="ECO:0000256" key="1">
    <source>
        <dbReference type="SAM" id="MobiDB-lite"/>
    </source>
</evidence>
<feature type="compositionally biased region" description="Polar residues" evidence="1">
    <location>
        <begin position="1"/>
        <end position="10"/>
    </location>
</feature>
<dbReference type="EMBL" id="CAKOAT010149376">
    <property type="protein sequence ID" value="CAH8342808.1"/>
    <property type="molecule type" value="Genomic_DNA"/>
</dbReference>
<organism evidence="2 3">
    <name type="scientific">Eruca vesicaria subsp. sativa</name>
    <name type="common">Garden rocket</name>
    <name type="synonym">Eruca sativa</name>
    <dbReference type="NCBI Taxonomy" id="29727"/>
    <lineage>
        <taxon>Eukaryota</taxon>
        <taxon>Viridiplantae</taxon>
        <taxon>Streptophyta</taxon>
        <taxon>Embryophyta</taxon>
        <taxon>Tracheophyta</taxon>
        <taxon>Spermatophyta</taxon>
        <taxon>Magnoliopsida</taxon>
        <taxon>eudicotyledons</taxon>
        <taxon>Gunneridae</taxon>
        <taxon>Pentapetalae</taxon>
        <taxon>rosids</taxon>
        <taxon>malvids</taxon>
        <taxon>Brassicales</taxon>
        <taxon>Brassicaceae</taxon>
        <taxon>Brassiceae</taxon>
        <taxon>Eruca</taxon>
    </lineage>
</organism>
<feature type="compositionally biased region" description="Basic and acidic residues" evidence="1">
    <location>
        <begin position="33"/>
        <end position="52"/>
    </location>
</feature>
<keyword evidence="3" id="KW-1185">Reference proteome</keyword>
<evidence type="ECO:0000313" key="3">
    <source>
        <dbReference type="Proteomes" id="UP001642260"/>
    </source>
</evidence>
<proteinExistence type="predicted"/>
<dbReference type="Proteomes" id="UP001642260">
    <property type="component" value="Unassembled WGS sequence"/>
</dbReference>
<evidence type="ECO:0000313" key="2">
    <source>
        <dbReference type="EMBL" id="CAH8342808.1"/>
    </source>
</evidence>
<name>A0ABC8K405_ERUVS</name>
<sequence>MNAGTNSLLSGSEVDLNPDGGSNGDTGSLNNQREVDRNLDLKQEKEDGREVSPSKTLPDTSDPMENKIDVHRTQSDGHLVMKNLSVTFILQASLERRLGDYKSNYKLRETSDPLLKLVLAFFCGNFSSQAADSKTRAELEEIALTEAHVARLKQKVAEIVQTESCQ</sequence>
<dbReference type="AlphaFoldDB" id="A0ABC8K405"/>
<reference evidence="2 3" key="1">
    <citation type="submission" date="2022-03" db="EMBL/GenBank/DDBJ databases">
        <authorList>
            <person name="Macdonald S."/>
            <person name="Ahmed S."/>
            <person name="Newling K."/>
        </authorList>
    </citation>
    <scope>NUCLEOTIDE SEQUENCE [LARGE SCALE GENOMIC DNA]</scope>
</reference>
<comment type="caution">
    <text evidence="2">The sequence shown here is derived from an EMBL/GenBank/DDBJ whole genome shotgun (WGS) entry which is preliminary data.</text>
</comment>
<protein>
    <submittedName>
        <fullName evidence="2">Uncharacterized protein</fullName>
    </submittedName>
</protein>